<proteinExistence type="predicted"/>
<evidence type="ECO:0000313" key="1">
    <source>
        <dbReference type="EMBL" id="KAK0133670.1"/>
    </source>
</evidence>
<keyword evidence="2" id="KW-1185">Reference proteome</keyword>
<dbReference type="AlphaFoldDB" id="A0AA47NQH0"/>
<accession>A0AA47NQH0</accession>
<dbReference type="Gene3D" id="2.60.120.200">
    <property type="match status" value="1"/>
</dbReference>
<dbReference type="Proteomes" id="UP001174136">
    <property type="component" value="Unassembled WGS sequence"/>
</dbReference>
<dbReference type="EMBL" id="JAOPHQ010005976">
    <property type="protein sequence ID" value="KAK0133670.1"/>
    <property type="molecule type" value="Genomic_DNA"/>
</dbReference>
<protein>
    <submittedName>
        <fullName evidence="1">Uncharacterized protein</fullName>
    </submittedName>
</protein>
<organism evidence="1 2">
    <name type="scientific">Merluccius polli</name>
    <name type="common">Benguela hake</name>
    <name type="synonym">Merluccius cadenati</name>
    <dbReference type="NCBI Taxonomy" id="89951"/>
    <lineage>
        <taxon>Eukaryota</taxon>
        <taxon>Metazoa</taxon>
        <taxon>Chordata</taxon>
        <taxon>Craniata</taxon>
        <taxon>Vertebrata</taxon>
        <taxon>Euteleostomi</taxon>
        <taxon>Actinopterygii</taxon>
        <taxon>Neopterygii</taxon>
        <taxon>Teleostei</taxon>
        <taxon>Neoteleostei</taxon>
        <taxon>Acanthomorphata</taxon>
        <taxon>Zeiogadaria</taxon>
        <taxon>Gadariae</taxon>
        <taxon>Gadiformes</taxon>
        <taxon>Gadoidei</taxon>
        <taxon>Merlucciidae</taxon>
        <taxon>Merluccius</taxon>
    </lineage>
</organism>
<comment type="caution">
    <text evidence="1">The sequence shown here is derived from an EMBL/GenBank/DDBJ whole genome shotgun (WGS) entry which is preliminary data.</text>
</comment>
<evidence type="ECO:0000313" key="2">
    <source>
        <dbReference type="Proteomes" id="UP001174136"/>
    </source>
</evidence>
<sequence length="77" mass="8763">MLINVKLKLSVVSSGFDLLEEFRVSESRGVRRVNGSDPETVAYRVNPSIHLRRTMRYCRPTVCQAAMLALWSHSCHS</sequence>
<name>A0AA47NQH0_MERPO</name>
<reference evidence="1" key="1">
    <citation type="journal article" date="2023" name="Front. Mar. Sci.">
        <title>A new Merluccius polli reference genome to investigate the effects of global change in West African waters.</title>
        <authorList>
            <person name="Mateo J.L."/>
            <person name="Blanco-Fernandez C."/>
            <person name="Garcia-Vazquez E."/>
            <person name="Machado-Schiaffino G."/>
        </authorList>
    </citation>
    <scope>NUCLEOTIDE SEQUENCE</scope>
    <source>
        <strain evidence="1">C29</strain>
        <tissue evidence="1">Fin</tissue>
    </source>
</reference>
<gene>
    <name evidence="1" type="ORF">N1851_030805</name>
</gene>